<reference evidence="9" key="1">
    <citation type="submission" date="2021-04" db="EMBL/GenBank/DDBJ databases">
        <authorList>
            <person name="Rodrigo-Torres L."/>
            <person name="Arahal R. D."/>
            <person name="Lucena T."/>
        </authorList>
    </citation>
    <scope>NUCLEOTIDE SEQUENCE</scope>
    <source>
        <strain evidence="9">AS29M-1</strain>
    </source>
</reference>
<accession>A0A916N998</accession>
<dbReference type="InterPro" id="IPR027478">
    <property type="entry name" value="LdcA_N"/>
</dbReference>
<dbReference type="AlphaFoldDB" id="A0A916N998"/>
<dbReference type="InterPro" id="IPR029062">
    <property type="entry name" value="Class_I_gatase-like"/>
</dbReference>
<dbReference type="InterPro" id="IPR040449">
    <property type="entry name" value="Peptidase_S66_N"/>
</dbReference>
<comment type="similarity">
    <text evidence="1">Belongs to the peptidase S66 family.</text>
</comment>
<evidence type="ECO:0000256" key="5">
    <source>
        <dbReference type="ARBA" id="ARBA00022825"/>
    </source>
</evidence>
<gene>
    <name evidence="9" type="primary">ykfA</name>
    <name evidence="9" type="ORF">CRYO30217_00185</name>
</gene>
<organism evidence="9 10">
    <name type="scientific">Parvicella tangerina</name>
    <dbReference type="NCBI Taxonomy" id="2829795"/>
    <lineage>
        <taxon>Bacteria</taxon>
        <taxon>Pseudomonadati</taxon>
        <taxon>Bacteroidota</taxon>
        <taxon>Flavobacteriia</taxon>
        <taxon>Flavobacteriales</taxon>
        <taxon>Parvicellaceae</taxon>
        <taxon>Parvicella</taxon>
    </lineage>
</organism>
<feature type="domain" description="LD-carboxypeptidase N-terminal" evidence="7">
    <location>
        <begin position="14"/>
        <end position="129"/>
    </location>
</feature>
<dbReference type="GO" id="GO:0008236">
    <property type="term" value="F:serine-type peptidase activity"/>
    <property type="evidence" value="ECO:0007669"/>
    <property type="project" value="UniProtKB-KW"/>
</dbReference>
<protein>
    <submittedName>
        <fullName evidence="9">Murein peptide carboxypeptidase</fullName>
        <ecNumber evidence="9">3.4.16.-</ecNumber>
    </submittedName>
</protein>
<sequence>MLKQPNSLKPGDLIEIISTARKIDISQMDGVQKLLEGWGFRVKWGAAIRKEFHQFCGTDEERAKDLQDAIDNPEVKAILCFRGGYGTIRILDKVDFSGLVQNPKWIVGYSDVTALHGQLNKLGLMSIHGSMPVNFMGNTPEALNSLRNALEGSSNTYRFDARELNRLGSATGELIGGNLSMIYSIAGTPYDFDFEDKILFIEDLDEYLYHIDRMMQNLKHSGKLAELKGLIVGGMTDMNDNTIPFGSSAVETISKAVSEYDYPVCFDFPVGHIDDNRALVIGKECAISVSNQEVIFKQ</sequence>
<evidence type="ECO:0000256" key="4">
    <source>
        <dbReference type="ARBA" id="ARBA00022801"/>
    </source>
</evidence>
<dbReference type="RefSeq" id="WP_258540426.1">
    <property type="nucleotide sequence ID" value="NZ_OU015584.1"/>
</dbReference>
<name>A0A916N998_9FLAO</name>
<feature type="domain" description="LD-carboxypeptidase C-terminal" evidence="8">
    <location>
        <begin position="171"/>
        <end position="286"/>
    </location>
</feature>
<dbReference type="Gene3D" id="3.40.50.10740">
    <property type="entry name" value="Class I glutamine amidotransferase-like"/>
    <property type="match status" value="1"/>
</dbReference>
<dbReference type="InterPro" id="IPR027461">
    <property type="entry name" value="Carboxypeptidase_A_C_sf"/>
</dbReference>
<evidence type="ECO:0000256" key="1">
    <source>
        <dbReference type="ARBA" id="ARBA00010233"/>
    </source>
</evidence>
<dbReference type="GO" id="GO:0006508">
    <property type="term" value="P:proteolysis"/>
    <property type="evidence" value="ECO:0007669"/>
    <property type="project" value="UniProtKB-KW"/>
</dbReference>
<dbReference type="InterPro" id="IPR040921">
    <property type="entry name" value="Peptidase_S66C"/>
</dbReference>
<dbReference type="CDD" id="cd07025">
    <property type="entry name" value="Peptidase_S66"/>
    <property type="match status" value="1"/>
</dbReference>
<keyword evidence="2 9" id="KW-0121">Carboxypeptidase</keyword>
<dbReference type="Gene3D" id="3.50.30.60">
    <property type="entry name" value="LD-carboxypeptidase A C-terminal domain-like"/>
    <property type="match status" value="1"/>
</dbReference>
<dbReference type="GO" id="GO:0004180">
    <property type="term" value="F:carboxypeptidase activity"/>
    <property type="evidence" value="ECO:0007669"/>
    <property type="project" value="UniProtKB-KW"/>
</dbReference>
<dbReference type="InterPro" id="IPR003507">
    <property type="entry name" value="S66_fam"/>
</dbReference>
<keyword evidence="4 9" id="KW-0378">Hydrolase</keyword>
<feature type="active site" description="Charge relay system" evidence="6">
    <location>
        <position position="202"/>
    </location>
</feature>
<dbReference type="PANTHER" id="PTHR30237:SF2">
    <property type="entry name" value="MUREIN TETRAPEPTIDE CARBOXYPEPTIDASE"/>
    <property type="match status" value="1"/>
</dbReference>
<feature type="active site" description="Charge relay system" evidence="6">
    <location>
        <position position="272"/>
    </location>
</feature>
<dbReference type="Proteomes" id="UP000683507">
    <property type="component" value="Chromosome"/>
</dbReference>
<dbReference type="Pfam" id="PF02016">
    <property type="entry name" value="Peptidase_S66"/>
    <property type="match status" value="1"/>
</dbReference>
<evidence type="ECO:0000259" key="7">
    <source>
        <dbReference type="Pfam" id="PF02016"/>
    </source>
</evidence>
<proteinExistence type="inferred from homology"/>
<dbReference type="EMBL" id="OU015584">
    <property type="protein sequence ID" value="CAG5076737.1"/>
    <property type="molecule type" value="Genomic_DNA"/>
</dbReference>
<keyword evidence="10" id="KW-1185">Reference proteome</keyword>
<evidence type="ECO:0000256" key="6">
    <source>
        <dbReference type="PIRSR" id="PIRSR028757-1"/>
    </source>
</evidence>
<keyword evidence="3" id="KW-0645">Protease</keyword>
<dbReference type="SUPFAM" id="SSF141986">
    <property type="entry name" value="LD-carboxypeptidase A C-terminal domain-like"/>
    <property type="match status" value="1"/>
</dbReference>
<evidence type="ECO:0000313" key="10">
    <source>
        <dbReference type="Proteomes" id="UP000683507"/>
    </source>
</evidence>
<feature type="active site" description="Nucleophile" evidence="6">
    <location>
        <position position="110"/>
    </location>
</feature>
<dbReference type="KEGG" id="ptan:CRYO30217_00185"/>
<evidence type="ECO:0000313" key="9">
    <source>
        <dbReference type="EMBL" id="CAG5076737.1"/>
    </source>
</evidence>
<evidence type="ECO:0000256" key="3">
    <source>
        <dbReference type="ARBA" id="ARBA00022670"/>
    </source>
</evidence>
<dbReference type="SUPFAM" id="SSF52317">
    <property type="entry name" value="Class I glutamine amidotransferase-like"/>
    <property type="match status" value="1"/>
</dbReference>
<dbReference type="Pfam" id="PF17676">
    <property type="entry name" value="Peptidase_S66C"/>
    <property type="match status" value="1"/>
</dbReference>
<dbReference type="PANTHER" id="PTHR30237">
    <property type="entry name" value="MURAMOYLTETRAPEPTIDE CARBOXYPEPTIDASE"/>
    <property type="match status" value="1"/>
</dbReference>
<evidence type="ECO:0000256" key="2">
    <source>
        <dbReference type="ARBA" id="ARBA00022645"/>
    </source>
</evidence>
<evidence type="ECO:0000259" key="8">
    <source>
        <dbReference type="Pfam" id="PF17676"/>
    </source>
</evidence>
<keyword evidence="5" id="KW-0720">Serine protease</keyword>
<dbReference type="PIRSF" id="PIRSF028757">
    <property type="entry name" value="LD-carboxypeptidase"/>
    <property type="match status" value="1"/>
</dbReference>
<dbReference type="EC" id="3.4.16.-" evidence="9"/>